<proteinExistence type="predicted"/>
<evidence type="ECO:0000259" key="1">
    <source>
        <dbReference type="Pfam" id="PF01048"/>
    </source>
</evidence>
<dbReference type="InterPro" id="IPR053137">
    <property type="entry name" value="NLR-like"/>
</dbReference>
<reference evidence="2" key="1">
    <citation type="journal article" date="2012" name="Mol. Plant Microbe Interact.">
        <title>A highly conserved effector in Fusarium oxysporum is required for full virulence on Arabidopsis.</title>
        <authorList>
            <person name="Thatcher L.F."/>
            <person name="Gardiner D.M."/>
            <person name="Kazan K."/>
            <person name="Manners J."/>
        </authorList>
    </citation>
    <scope>NUCLEOTIDE SEQUENCE [LARGE SCALE GENOMIC DNA]</scope>
    <source>
        <strain evidence="2">Fo5176</strain>
    </source>
</reference>
<comment type="caution">
    <text evidence="2">The sequence shown here is derived from an EMBL/GenBank/DDBJ whole genome shotgun (WGS) entry which is preliminary data.</text>
</comment>
<dbReference type="InterPro" id="IPR000845">
    <property type="entry name" value="Nucleoside_phosphorylase_d"/>
</dbReference>
<organism evidence="2">
    <name type="scientific">Fusarium oxysporum (strain Fo5176)</name>
    <name type="common">Fusarium vascular wilt</name>
    <dbReference type="NCBI Taxonomy" id="660025"/>
    <lineage>
        <taxon>Eukaryota</taxon>
        <taxon>Fungi</taxon>
        <taxon>Dikarya</taxon>
        <taxon>Ascomycota</taxon>
        <taxon>Pezizomycotina</taxon>
        <taxon>Sordariomycetes</taxon>
        <taxon>Hypocreomycetidae</taxon>
        <taxon>Hypocreales</taxon>
        <taxon>Nectriaceae</taxon>
        <taxon>Fusarium</taxon>
        <taxon>Fusarium oxysporum species complex</taxon>
    </lineage>
</organism>
<accession>F9G4L0</accession>
<dbReference type="Gene3D" id="3.40.50.1580">
    <property type="entry name" value="Nucleoside phosphorylase domain"/>
    <property type="match status" value="1"/>
</dbReference>
<dbReference type="Pfam" id="PF01048">
    <property type="entry name" value="PNP_UDP_1"/>
    <property type="match status" value="1"/>
</dbReference>
<evidence type="ECO:0000313" key="2">
    <source>
        <dbReference type="EMBL" id="EGU75889.1"/>
    </source>
</evidence>
<protein>
    <recommendedName>
        <fullName evidence="1">Nucleoside phosphorylase domain-containing protein</fullName>
    </recommendedName>
</protein>
<dbReference type="GO" id="GO:0009116">
    <property type="term" value="P:nucleoside metabolic process"/>
    <property type="evidence" value="ECO:0007669"/>
    <property type="project" value="InterPro"/>
</dbReference>
<dbReference type="EMBL" id="AFQF01003390">
    <property type="protein sequence ID" value="EGU75889.1"/>
    <property type="molecule type" value="Genomic_DNA"/>
</dbReference>
<feature type="domain" description="Nucleoside phosphorylase" evidence="1">
    <location>
        <begin position="14"/>
        <end position="132"/>
    </location>
</feature>
<dbReference type="InterPro" id="IPR035994">
    <property type="entry name" value="Nucleoside_phosphorylase_sf"/>
</dbReference>
<dbReference type="OrthoDB" id="20872at2759"/>
<dbReference type="PANTHER" id="PTHR46082">
    <property type="entry name" value="ATP/GTP-BINDING PROTEIN-RELATED"/>
    <property type="match status" value="1"/>
</dbReference>
<dbReference type="STRING" id="660025.F9G4L0"/>
<gene>
    <name evidence="2" type="ORF">FOXB_13592</name>
</gene>
<sequence length="411" mass="45112">MVSTQPPKDRDGFRVAIVCALPREADAVTLLFDEIWNEIGDPYGRLESDTNTYITGRIGRHNVVLVTLPGPGTNNAAAGSAYLTLSYRNLKLALLVGTCGGMPRINDIDAYLGDVVIGKSIIQYDFGTLYPGRFVMKDAPEDMIGRANKDIRAMLAGYEMEFFRKLLRIATTSHLKDLQEAALKAERKANYQYPGTKEDRLFPPDYHHQHKKSCILCGDDPEVFCEATYKSSCIEAGCDSFKLVSRWREDDLPEGADFTPEIFLGRFGSANQVVKSGIYRDELAAKHDLDAFEMEGAGIWDEVPTMIIKGISGYADSHSNKAWKDFAAATAASVAKAILGRYPSGNNTEPSTPLSVAPQEANELSVASNSLVNTAWGNERDIAGSLTYISEPVLMPGETNTANFSRLLLEQ</sequence>
<name>F9G4L0_FUSOF</name>
<dbReference type="AlphaFoldDB" id="F9G4L0"/>
<dbReference type="SUPFAM" id="SSF53167">
    <property type="entry name" value="Purine and uridine phosphorylases"/>
    <property type="match status" value="1"/>
</dbReference>
<dbReference type="GO" id="GO:0003824">
    <property type="term" value="F:catalytic activity"/>
    <property type="evidence" value="ECO:0007669"/>
    <property type="project" value="InterPro"/>
</dbReference>
<dbReference type="PANTHER" id="PTHR46082:SF6">
    <property type="entry name" value="AAA+ ATPASE DOMAIN-CONTAINING PROTEIN-RELATED"/>
    <property type="match status" value="1"/>
</dbReference>